<keyword evidence="2" id="KW-0812">Transmembrane</keyword>
<dbReference type="RefSeq" id="WP_320756751.1">
    <property type="nucleotide sequence ID" value="NZ_JAWNGC010000017.1"/>
</dbReference>
<feature type="domain" description="SpaA-like prealbumin fold" evidence="4">
    <location>
        <begin position="507"/>
        <end position="605"/>
    </location>
</feature>
<evidence type="ECO:0000259" key="4">
    <source>
        <dbReference type="Pfam" id="PF17802"/>
    </source>
</evidence>
<dbReference type="InterPro" id="IPR041033">
    <property type="entry name" value="SpaA_PFL_dom_1"/>
</dbReference>
<accession>A0AAW9HXL2</accession>
<feature type="transmembrane region" description="Helical" evidence="2">
    <location>
        <begin position="664"/>
        <end position="685"/>
    </location>
</feature>
<dbReference type="InterPro" id="IPR013783">
    <property type="entry name" value="Ig-like_fold"/>
</dbReference>
<evidence type="ECO:0000313" key="5">
    <source>
        <dbReference type="EMBL" id="MDY5155639.1"/>
    </source>
</evidence>
<evidence type="ECO:0000256" key="2">
    <source>
        <dbReference type="SAM" id="Phobius"/>
    </source>
</evidence>
<dbReference type="Gene3D" id="2.60.40.10">
    <property type="entry name" value="Immunoglobulins"/>
    <property type="match status" value="1"/>
</dbReference>
<keyword evidence="2" id="KW-1133">Transmembrane helix</keyword>
<proteinExistence type="predicted"/>
<dbReference type="EMBL" id="JAWNGC010000017">
    <property type="protein sequence ID" value="MDY5155639.1"/>
    <property type="molecule type" value="Genomic_DNA"/>
</dbReference>
<evidence type="ECO:0000313" key="6">
    <source>
        <dbReference type="Proteomes" id="UP001281731"/>
    </source>
</evidence>
<dbReference type="AlphaFoldDB" id="A0AAW9HXL2"/>
<evidence type="ECO:0000256" key="3">
    <source>
        <dbReference type="SAM" id="SignalP"/>
    </source>
</evidence>
<comment type="caution">
    <text evidence="5">The sequence shown here is derived from an EMBL/GenBank/DDBJ whole genome shotgun (WGS) entry which is preliminary data.</text>
</comment>
<sequence length="689" mass="74534">MSITRDVRYRIVVSLALLALFASTVFATFGAGVASAQANPQSTGKDISAIVDNASFQLNNNDKTVSADEYAGQFIFSLKHDPAVNGFSIKNGDAVNIGLAPRDVNLDFLRIANQFDKIKTLKDSASGQLLADVRNQNNVVYLTFKDIDLPFTAKGNVPLYVSSYKAEEYFRNNPGVEQVEFSYDLHVNGKPTGATQTWTLKKALTSAPADFSAKKLSSGYTESGNDQPGRGTIYYEIHASTKLRHNNEMVIYDMPDVNLELDDSRSLQVYFTPRAGIKDNQVYSFHKYGLEKCKSYAGAPDCKFASNFQSENADPDKSTEMFLEDVYYITDDPASKVTSRMAGYEEKSLTFPRYNVIDGSNTVASMGTVVAPKNVILEKPAGSTLTEAEQKLIADAGGLHEKVGKGFKLRIKNHRNDSFAKGGNIVLAFHMRVVNDSLMIDQDGNPIYFNAFSYYAQEIPTCNPAIQQNCTPIEMERMDPAQVKASEAKVIAIPPGLVAETDKYQAFNFTKQNVAGKPLAGAKFTIFKATATGERAEVAQTEAGVMLENLVTNADGKLCLPGENTPLNIRLLRGNYILEELEAPAGYQISGSGDTLVSVQVTKKEILVTNEVKPTPVPTPTPEPTPDPVPTTPGVTPTPAPTTPIVAQKKPATPGKKLPHTGSAVAPLAAVGVIATLAGSGVLLARRRS</sequence>
<name>A0AAW9HXL2_9ACTO</name>
<keyword evidence="3" id="KW-0732">Signal</keyword>
<feature type="region of interest" description="Disordered" evidence="1">
    <location>
        <begin position="610"/>
        <end position="661"/>
    </location>
</feature>
<feature type="signal peptide" evidence="3">
    <location>
        <begin position="1"/>
        <end position="27"/>
    </location>
</feature>
<gene>
    <name evidence="5" type="ORF">R6G80_07920</name>
</gene>
<feature type="chain" id="PRO_5044015695" evidence="3">
    <location>
        <begin position="28"/>
        <end position="689"/>
    </location>
</feature>
<dbReference type="Proteomes" id="UP001281731">
    <property type="component" value="Unassembled WGS sequence"/>
</dbReference>
<keyword evidence="2" id="KW-0472">Membrane</keyword>
<protein>
    <submittedName>
        <fullName evidence="5">SpaA isopeptide-forming pilin-related protein</fullName>
    </submittedName>
</protein>
<reference evidence="5" key="1">
    <citation type="submission" date="2023-10" db="EMBL/GenBank/DDBJ databases">
        <title>Whole Genome based description of the genera Actinobaculum and Actinotignum reveals a complex phylogenetic relationship within the species included in the genus Actinotignum.</title>
        <authorList>
            <person name="Jensen C.S."/>
            <person name="Dargis R."/>
            <person name="Kemp M."/>
            <person name="Christensen J.J."/>
        </authorList>
    </citation>
    <scope>NUCLEOTIDE SEQUENCE</scope>
    <source>
        <strain evidence="5">SLA_B511</strain>
    </source>
</reference>
<dbReference type="NCBIfam" id="TIGR01167">
    <property type="entry name" value="LPXTG_anchor"/>
    <property type="match status" value="1"/>
</dbReference>
<dbReference type="GO" id="GO:0005975">
    <property type="term" value="P:carbohydrate metabolic process"/>
    <property type="evidence" value="ECO:0007669"/>
    <property type="project" value="UniProtKB-ARBA"/>
</dbReference>
<evidence type="ECO:0000256" key="1">
    <source>
        <dbReference type="SAM" id="MobiDB-lite"/>
    </source>
</evidence>
<organism evidence="5 6">
    <name type="scientific">Actinotignum urinale</name>
    <dbReference type="NCBI Taxonomy" id="190146"/>
    <lineage>
        <taxon>Bacteria</taxon>
        <taxon>Bacillati</taxon>
        <taxon>Actinomycetota</taxon>
        <taxon>Actinomycetes</taxon>
        <taxon>Actinomycetales</taxon>
        <taxon>Actinomycetaceae</taxon>
        <taxon>Actinotignum</taxon>
    </lineage>
</organism>
<dbReference type="Pfam" id="PF17802">
    <property type="entry name" value="SpaA"/>
    <property type="match status" value="1"/>
</dbReference>
<feature type="compositionally biased region" description="Pro residues" evidence="1">
    <location>
        <begin position="615"/>
        <end position="642"/>
    </location>
</feature>